<evidence type="ECO:0000256" key="1">
    <source>
        <dbReference type="ARBA" id="ARBA00022723"/>
    </source>
</evidence>
<protein>
    <recommendedName>
        <fullName evidence="8">Zn(2)-C6 fungal-type domain-containing protein</fullName>
    </recommendedName>
</protein>
<dbReference type="InterPro" id="IPR036864">
    <property type="entry name" value="Zn2-C6_fun-type_DNA-bd_sf"/>
</dbReference>
<dbReference type="InterPro" id="IPR007219">
    <property type="entry name" value="XnlR_reg_dom"/>
</dbReference>
<dbReference type="GO" id="GO:0005634">
    <property type="term" value="C:nucleus"/>
    <property type="evidence" value="ECO:0007669"/>
    <property type="project" value="TreeGrafter"/>
</dbReference>
<accession>A0A9W9G1V1</accession>
<evidence type="ECO:0000256" key="4">
    <source>
        <dbReference type="ARBA" id="ARBA00023125"/>
    </source>
</evidence>
<dbReference type="PANTHER" id="PTHR31944">
    <property type="entry name" value="HEME-RESPONSIVE ZINC FINGER TRANSCRIPTION FACTOR HAP1"/>
    <property type="match status" value="1"/>
</dbReference>
<evidence type="ECO:0000256" key="6">
    <source>
        <dbReference type="ARBA" id="ARBA00023242"/>
    </source>
</evidence>
<dbReference type="SMART" id="SM00066">
    <property type="entry name" value="GAL4"/>
    <property type="match status" value="1"/>
</dbReference>
<proteinExistence type="predicted"/>
<dbReference type="RefSeq" id="XP_056478521.1">
    <property type="nucleotide sequence ID" value="XM_056613480.1"/>
</dbReference>
<feature type="compositionally biased region" description="Polar residues" evidence="7">
    <location>
        <begin position="94"/>
        <end position="113"/>
    </location>
</feature>
<dbReference type="PROSITE" id="PS00463">
    <property type="entry name" value="ZN2_CY6_FUNGAL_1"/>
    <property type="match status" value="1"/>
</dbReference>
<organism evidence="9 10">
    <name type="scientific">Penicillium argentinense</name>
    <dbReference type="NCBI Taxonomy" id="1131581"/>
    <lineage>
        <taxon>Eukaryota</taxon>
        <taxon>Fungi</taxon>
        <taxon>Dikarya</taxon>
        <taxon>Ascomycota</taxon>
        <taxon>Pezizomycotina</taxon>
        <taxon>Eurotiomycetes</taxon>
        <taxon>Eurotiomycetidae</taxon>
        <taxon>Eurotiales</taxon>
        <taxon>Aspergillaceae</taxon>
        <taxon>Penicillium</taxon>
    </lineage>
</organism>
<keyword evidence="5" id="KW-0804">Transcription</keyword>
<dbReference type="GO" id="GO:0001228">
    <property type="term" value="F:DNA-binding transcription activator activity, RNA polymerase II-specific"/>
    <property type="evidence" value="ECO:0007669"/>
    <property type="project" value="TreeGrafter"/>
</dbReference>
<dbReference type="GO" id="GO:0008270">
    <property type="term" value="F:zinc ion binding"/>
    <property type="evidence" value="ECO:0007669"/>
    <property type="project" value="InterPro"/>
</dbReference>
<feature type="domain" description="Zn(2)-C6 fungal-type" evidence="8">
    <location>
        <begin position="27"/>
        <end position="57"/>
    </location>
</feature>
<dbReference type="InterPro" id="IPR001138">
    <property type="entry name" value="Zn2Cys6_DnaBD"/>
</dbReference>
<dbReference type="Pfam" id="PF00172">
    <property type="entry name" value="Zn_clus"/>
    <property type="match status" value="1"/>
</dbReference>
<evidence type="ECO:0000256" key="7">
    <source>
        <dbReference type="SAM" id="MobiDB-lite"/>
    </source>
</evidence>
<dbReference type="GO" id="GO:0006351">
    <property type="term" value="P:DNA-templated transcription"/>
    <property type="evidence" value="ECO:0007669"/>
    <property type="project" value="InterPro"/>
</dbReference>
<keyword evidence="1" id="KW-0479">Metal-binding</keyword>
<evidence type="ECO:0000313" key="9">
    <source>
        <dbReference type="EMBL" id="KAJ5110451.1"/>
    </source>
</evidence>
<dbReference type="GeneID" id="81352459"/>
<sequence length="780" mass="87716">MADDGLTKRPNYPNPEPQRRRRRPPVACELCRRRKIKCNREAPCSNCRRSKNATCIYKELSPPPTLRNRDAQRSSMVVNVSNPGENCFAVQVDGQSTSGSARTVSSHPPMSTAPSSMISTPMSHSSIQETESLRSRISELEQQLSASRQQSVVNTPSPHYNISTTTSHIAGTFHVHQESATAGQPPAISRTIMHKTRVFGQSHWMNGAAQFAEILDIIEPYIQSETSNTMRNLQRCKYLGKVIKAKRTPAWPCPPTTELPPKEIADVLIDNYLRTFESVYRVLHIPTFKREYESLMSTETPNMSFMVQLKLVLAIGATIYDDHFSMRVSAIRWIHEAQTWISEPEFKSRLGIPFLQTQILLILAREIVGVEGAMVWVATGELIRVAVHMGLNRDPTFLPKLSSFSREMRRRLWNTILEIALHTSMESGGPPMISLEDFNTQPPSNLDDEALDYEDATSEPETVFTQTSVPLALRKMFPLRLAILKALNGIAAHAGYEDTLRMDAELRSSYRFLCRTLQGYKSSDRQNAPSEFQTRILDFLYRRYLSSLHMPFFGAATRANQYAFSRMVVVEASWTKWHTIFPFSPSRGSIKFDEKFIPSKPDDLTRLALCSSGTFRTNSIQAAFLIAAELKALLQEEDSLGTKSLPPHLVSTLEEAKRLSLRSIEAGETNVKGYLFLCLVHAQVEGLIRGISRTELPELVIRAADEAEERCLRILEANVQSLDSMGAASNVLDEMPIEPLPDVLADWSLMMPDTHFNLGGTDSMNWLTMDSLASCYQMAD</sequence>
<comment type="caution">
    <text evidence="9">The sequence shown here is derived from an EMBL/GenBank/DDBJ whole genome shotgun (WGS) entry which is preliminary data.</text>
</comment>
<feature type="region of interest" description="Disordered" evidence="7">
    <location>
        <begin position="1"/>
        <end position="24"/>
    </location>
</feature>
<dbReference type="CDD" id="cd12148">
    <property type="entry name" value="fungal_TF_MHR"/>
    <property type="match status" value="1"/>
</dbReference>
<keyword evidence="10" id="KW-1185">Reference proteome</keyword>
<dbReference type="AlphaFoldDB" id="A0A9W9G1V1"/>
<dbReference type="Gene3D" id="4.10.240.10">
    <property type="entry name" value="Zn(2)-C6 fungal-type DNA-binding domain"/>
    <property type="match status" value="1"/>
</dbReference>
<keyword evidence="4" id="KW-0238">DNA-binding</keyword>
<evidence type="ECO:0000256" key="5">
    <source>
        <dbReference type="ARBA" id="ARBA00023163"/>
    </source>
</evidence>
<evidence type="ECO:0000313" key="10">
    <source>
        <dbReference type="Proteomes" id="UP001149074"/>
    </source>
</evidence>
<feature type="region of interest" description="Disordered" evidence="7">
    <location>
        <begin position="94"/>
        <end position="121"/>
    </location>
</feature>
<keyword evidence="6" id="KW-0539">Nucleus</keyword>
<dbReference type="GO" id="GO:0000978">
    <property type="term" value="F:RNA polymerase II cis-regulatory region sequence-specific DNA binding"/>
    <property type="evidence" value="ECO:0007669"/>
    <property type="project" value="TreeGrafter"/>
</dbReference>
<gene>
    <name evidence="9" type="ORF">N7532_000986</name>
</gene>
<dbReference type="InterPro" id="IPR051430">
    <property type="entry name" value="Fungal_TF_Env_Response"/>
</dbReference>
<reference evidence="9" key="2">
    <citation type="journal article" date="2023" name="IMA Fungus">
        <title>Comparative genomic study of the Penicillium genus elucidates a diverse pangenome and 15 lateral gene transfer events.</title>
        <authorList>
            <person name="Petersen C."/>
            <person name="Sorensen T."/>
            <person name="Nielsen M.R."/>
            <person name="Sondergaard T.E."/>
            <person name="Sorensen J.L."/>
            <person name="Fitzpatrick D.A."/>
            <person name="Frisvad J.C."/>
            <person name="Nielsen K.L."/>
        </authorList>
    </citation>
    <scope>NUCLEOTIDE SEQUENCE</scope>
    <source>
        <strain evidence="9">IBT 30761</strain>
    </source>
</reference>
<evidence type="ECO:0000256" key="3">
    <source>
        <dbReference type="ARBA" id="ARBA00023015"/>
    </source>
</evidence>
<keyword evidence="3" id="KW-0805">Transcription regulation</keyword>
<evidence type="ECO:0000259" key="8">
    <source>
        <dbReference type="PROSITE" id="PS50048"/>
    </source>
</evidence>
<dbReference type="CDD" id="cd00067">
    <property type="entry name" value="GAL4"/>
    <property type="match status" value="1"/>
</dbReference>
<dbReference type="OrthoDB" id="4337792at2759"/>
<dbReference type="SUPFAM" id="SSF57701">
    <property type="entry name" value="Zn2/Cys6 DNA-binding domain"/>
    <property type="match status" value="1"/>
</dbReference>
<reference evidence="9" key="1">
    <citation type="submission" date="2022-11" db="EMBL/GenBank/DDBJ databases">
        <authorList>
            <person name="Petersen C."/>
        </authorList>
    </citation>
    <scope>NUCLEOTIDE SEQUENCE</scope>
    <source>
        <strain evidence="9">IBT 30761</strain>
    </source>
</reference>
<dbReference type="SMART" id="SM00906">
    <property type="entry name" value="Fungal_trans"/>
    <property type="match status" value="1"/>
</dbReference>
<keyword evidence="2" id="KW-0862">Zinc</keyword>
<dbReference type="PROSITE" id="PS50048">
    <property type="entry name" value="ZN2_CY6_FUNGAL_2"/>
    <property type="match status" value="1"/>
</dbReference>
<name>A0A9W9G1V1_9EURO</name>
<dbReference type="EMBL" id="JAPQKI010000002">
    <property type="protein sequence ID" value="KAJ5110451.1"/>
    <property type="molecule type" value="Genomic_DNA"/>
</dbReference>
<dbReference type="PANTHER" id="PTHR31944:SF131">
    <property type="entry name" value="HEME-RESPONSIVE ZINC FINGER TRANSCRIPTION FACTOR HAP1"/>
    <property type="match status" value="1"/>
</dbReference>
<dbReference type="Pfam" id="PF04082">
    <property type="entry name" value="Fungal_trans"/>
    <property type="match status" value="1"/>
</dbReference>
<dbReference type="Proteomes" id="UP001149074">
    <property type="component" value="Unassembled WGS sequence"/>
</dbReference>
<evidence type="ECO:0000256" key="2">
    <source>
        <dbReference type="ARBA" id="ARBA00022833"/>
    </source>
</evidence>